<feature type="domain" description="RNA polymerase sigma factor 54 core-binding" evidence="10">
    <location>
        <begin position="107"/>
        <end position="296"/>
    </location>
</feature>
<keyword evidence="5" id="KW-0805">Transcription regulation</keyword>
<proteinExistence type="inferred from homology"/>
<dbReference type="GO" id="GO:0003677">
    <property type="term" value="F:DNA binding"/>
    <property type="evidence" value="ECO:0007669"/>
    <property type="project" value="UniProtKB-KW"/>
</dbReference>
<dbReference type="AlphaFoldDB" id="F6B4W7"/>
<dbReference type="KEGG" id="dca:Desca_2513"/>
<keyword evidence="6" id="KW-0731">Sigma factor</keyword>
<dbReference type="GO" id="GO:0001216">
    <property type="term" value="F:DNA-binding transcription activator activity"/>
    <property type="evidence" value="ECO:0007669"/>
    <property type="project" value="InterPro"/>
</dbReference>
<evidence type="ECO:0000256" key="4">
    <source>
        <dbReference type="ARBA" id="ARBA00022695"/>
    </source>
</evidence>
<feature type="domain" description="RNA polymerase sigma factor 54 DNA-binding" evidence="9">
    <location>
        <begin position="312"/>
        <end position="470"/>
    </location>
</feature>
<dbReference type="NCBIfam" id="TIGR02395">
    <property type="entry name" value="rpoN_sigma"/>
    <property type="match status" value="1"/>
</dbReference>
<dbReference type="GO" id="GO:0006352">
    <property type="term" value="P:DNA-templated transcription initiation"/>
    <property type="evidence" value="ECO:0007669"/>
    <property type="project" value="InterPro"/>
</dbReference>
<dbReference type="PROSITE" id="PS50044">
    <property type="entry name" value="SIGMA54_3"/>
    <property type="match status" value="1"/>
</dbReference>
<dbReference type="InterPro" id="IPR038709">
    <property type="entry name" value="RpoN_core-bd_sf"/>
</dbReference>
<evidence type="ECO:0000256" key="6">
    <source>
        <dbReference type="ARBA" id="ARBA00023082"/>
    </source>
</evidence>
<keyword evidence="4" id="KW-0548">Nucleotidyltransferase</keyword>
<evidence type="ECO:0000256" key="7">
    <source>
        <dbReference type="ARBA" id="ARBA00023125"/>
    </source>
</evidence>
<gene>
    <name evidence="11" type="ordered locus">Desca_2513</name>
</gene>
<keyword evidence="12" id="KW-1185">Reference proteome</keyword>
<dbReference type="GO" id="GO:0016779">
    <property type="term" value="F:nucleotidyltransferase activity"/>
    <property type="evidence" value="ECO:0007669"/>
    <property type="project" value="UniProtKB-KW"/>
</dbReference>
<dbReference type="Proteomes" id="UP000009226">
    <property type="component" value="Chromosome"/>
</dbReference>
<keyword evidence="3" id="KW-0808">Transferase</keyword>
<dbReference type="Pfam" id="PF04963">
    <property type="entry name" value="Sigma54_CBD"/>
    <property type="match status" value="1"/>
</dbReference>
<evidence type="ECO:0000256" key="1">
    <source>
        <dbReference type="ARBA" id="ARBA00008798"/>
    </source>
</evidence>
<evidence type="ECO:0000259" key="9">
    <source>
        <dbReference type="Pfam" id="PF04552"/>
    </source>
</evidence>
<keyword evidence="2" id="KW-0240">DNA-directed RNA polymerase</keyword>
<evidence type="ECO:0000256" key="2">
    <source>
        <dbReference type="ARBA" id="ARBA00022478"/>
    </source>
</evidence>
<name>F6B4W7_DESCC</name>
<protein>
    <submittedName>
        <fullName evidence="11">RNA polymerase, sigma 54 subunit, RpoN</fullName>
    </submittedName>
</protein>
<dbReference type="Pfam" id="PF00309">
    <property type="entry name" value="Sigma54_AID"/>
    <property type="match status" value="1"/>
</dbReference>
<dbReference type="eggNOG" id="COG1508">
    <property type="taxonomic scope" value="Bacteria"/>
</dbReference>
<dbReference type="PANTHER" id="PTHR32248:SF4">
    <property type="entry name" value="RNA POLYMERASE SIGMA-54 FACTOR"/>
    <property type="match status" value="1"/>
</dbReference>
<dbReference type="EMBL" id="CP002736">
    <property type="protein sequence ID" value="AEF95339.1"/>
    <property type="molecule type" value="Genomic_DNA"/>
</dbReference>
<dbReference type="NCBIfam" id="NF009118">
    <property type="entry name" value="PRK12469.1"/>
    <property type="match status" value="1"/>
</dbReference>
<dbReference type="GO" id="GO:0016987">
    <property type="term" value="F:sigma factor activity"/>
    <property type="evidence" value="ECO:0007669"/>
    <property type="project" value="UniProtKB-KW"/>
</dbReference>
<reference evidence="11" key="1">
    <citation type="submission" date="2011-05" db="EMBL/GenBank/DDBJ databases">
        <title>Complete sequence of Desulfotomaculum carboxydivorans CO-1-SRB.</title>
        <authorList>
            <consortium name="US DOE Joint Genome Institute"/>
            <person name="Lucas S."/>
            <person name="Han J."/>
            <person name="Lapidus A."/>
            <person name="Cheng J.-F."/>
            <person name="Goodwin L."/>
            <person name="Pitluck S."/>
            <person name="Peters L."/>
            <person name="Mikhailova N."/>
            <person name="Lu M."/>
            <person name="Han C."/>
            <person name="Tapia R."/>
            <person name="Land M."/>
            <person name="Hauser L."/>
            <person name="Kyrpides N."/>
            <person name="Ivanova N."/>
            <person name="Pagani I."/>
            <person name="Stams A."/>
            <person name="Plugge C."/>
            <person name="Muyzer G."/>
            <person name="Kuever J."/>
            <person name="Parshina S."/>
            <person name="Ivanova A."/>
            <person name="Nazina T."/>
            <person name="Woyke T."/>
        </authorList>
    </citation>
    <scope>NUCLEOTIDE SEQUENCE [LARGE SCALE GENOMIC DNA]</scope>
    <source>
        <strain evidence="11">CO-1-SRB</strain>
    </source>
</reference>
<evidence type="ECO:0000256" key="3">
    <source>
        <dbReference type="ARBA" id="ARBA00022679"/>
    </source>
</evidence>
<dbReference type="STRING" id="868595.Desca_2513"/>
<dbReference type="PANTHER" id="PTHR32248">
    <property type="entry name" value="RNA POLYMERASE SIGMA-54 FACTOR"/>
    <property type="match status" value="1"/>
</dbReference>
<evidence type="ECO:0000313" key="11">
    <source>
        <dbReference type="EMBL" id="AEF95339.1"/>
    </source>
</evidence>
<accession>F6B4W7</accession>
<evidence type="ECO:0000259" key="10">
    <source>
        <dbReference type="Pfam" id="PF04963"/>
    </source>
</evidence>
<evidence type="ECO:0000256" key="5">
    <source>
        <dbReference type="ARBA" id="ARBA00023015"/>
    </source>
</evidence>
<comment type="similarity">
    <text evidence="1">Belongs to the sigma-54 factor family.</text>
</comment>
<dbReference type="InterPro" id="IPR007046">
    <property type="entry name" value="RNA_pol_sigma_54_core-bd"/>
</dbReference>
<dbReference type="PRINTS" id="PR00045">
    <property type="entry name" value="SIGMA54FCT"/>
</dbReference>
<dbReference type="Pfam" id="PF04552">
    <property type="entry name" value="Sigma54_DBD"/>
    <property type="match status" value="1"/>
</dbReference>
<dbReference type="Gene3D" id="1.10.10.1330">
    <property type="entry name" value="RNA polymerase sigma-54 factor, core-binding domain"/>
    <property type="match status" value="1"/>
</dbReference>
<dbReference type="PIRSF" id="PIRSF000774">
    <property type="entry name" value="RpoN"/>
    <property type="match status" value="1"/>
</dbReference>
<dbReference type="PROSITE" id="PS00717">
    <property type="entry name" value="SIGMA54_1"/>
    <property type="match status" value="1"/>
</dbReference>
<dbReference type="PROSITE" id="PS00718">
    <property type="entry name" value="SIGMA54_2"/>
    <property type="match status" value="1"/>
</dbReference>
<sequence>MRMDFGLNLEQTQKLIMTPELRQAITVLQMSSMELTEYVEAQVLENPLLEMRDNDLERGEETGGQGDMVVEADKKDFDPDWLEYFEDRSDLGVSPGRGQREIAEQPNYEQFVSQAPTLTDHLMFQLGLSKTAGDLRPVVEYLIGNVDARGYLAISLAEANQQLKVGLPKLEEALKVLQSFDPPGVGGRDLQECLNIQLDLLGEDNPLVRILIADHLSDLAAGKLSKIAAKLNVSPQEIQEAADILKKLEPKPGRNFSNANDTRYIIPDVVVEKVADQYVILVNDVAIPRLSINNTYRQVLAKNSSADPDTKRFVEEKLNSAAWLIRSIEQRRLTLYKVANCLVELQRDFLDHGVKYLKPLNLRKVADLIGVHESTVSRATSNKYIQTPQGVFEMKYFFSTGLSGASGTQVSAESLKKILQEIIQQEDPSAPLSDQKIAELFSQRGITISRRTITKYRDELGIPATNRRKRY</sequence>
<dbReference type="Gene3D" id="1.10.10.60">
    <property type="entry name" value="Homeodomain-like"/>
    <property type="match status" value="1"/>
</dbReference>
<dbReference type="GO" id="GO:0000428">
    <property type="term" value="C:DNA-directed RNA polymerase complex"/>
    <property type="evidence" value="ECO:0007669"/>
    <property type="project" value="UniProtKB-KW"/>
</dbReference>
<keyword evidence="7" id="KW-0238">DNA-binding</keyword>
<organism evidence="11 12">
    <name type="scientific">Desulfotomaculum nigrificans (strain DSM 14880 / VKM B-2319 / CO-1-SRB)</name>
    <name type="common">Desulfotomaculum carboxydivorans</name>
    <dbReference type="NCBI Taxonomy" id="868595"/>
    <lineage>
        <taxon>Bacteria</taxon>
        <taxon>Bacillati</taxon>
        <taxon>Bacillota</taxon>
        <taxon>Clostridia</taxon>
        <taxon>Eubacteriales</taxon>
        <taxon>Desulfotomaculaceae</taxon>
        <taxon>Desulfotomaculum</taxon>
    </lineage>
</organism>
<dbReference type="InterPro" id="IPR000394">
    <property type="entry name" value="RNA_pol_sigma_54"/>
</dbReference>
<evidence type="ECO:0000256" key="8">
    <source>
        <dbReference type="ARBA" id="ARBA00023163"/>
    </source>
</evidence>
<dbReference type="RefSeq" id="WP_013810779.1">
    <property type="nucleotide sequence ID" value="NC_015565.1"/>
</dbReference>
<dbReference type="InterPro" id="IPR007634">
    <property type="entry name" value="RNA_pol_sigma_54_DNA-bd"/>
</dbReference>
<dbReference type="HOGENOM" id="CLU_020569_1_1_9"/>
<evidence type="ECO:0000313" key="12">
    <source>
        <dbReference type="Proteomes" id="UP000009226"/>
    </source>
</evidence>
<keyword evidence="8" id="KW-0804">Transcription</keyword>